<evidence type="ECO:0000313" key="1">
    <source>
        <dbReference type="EMBL" id="UYP46298.1"/>
    </source>
</evidence>
<gene>
    <name evidence="1" type="ORF">NEF87_002583</name>
</gene>
<reference evidence="1" key="1">
    <citation type="submission" date="2022-09" db="EMBL/GenBank/DDBJ databases">
        <title>Actin cytoskeleton and complex cell architecture in an #Asgard archaeon.</title>
        <authorList>
            <person name="Ponce Toledo R.I."/>
            <person name="Schleper C."/>
            <person name="Rodrigues Oliveira T."/>
            <person name="Wollweber F."/>
            <person name="Xu J."/>
            <person name="Rittmann S."/>
            <person name="Klingl A."/>
            <person name="Pilhofer M."/>
        </authorList>
    </citation>
    <scope>NUCLEOTIDE SEQUENCE</scope>
    <source>
        <strain evidence="1">B-35</strain>
    </source>
</reference>
<sequence length="75" mass="9151">MMPYGNTHTRLVGIIRDVQKKRAFIEFPKYQKKLAVPRLYIHSQMKDTIDQEQELEIETWFLKKNRVIPLMDRKF</sequence>
<dbReference type="EMBL" id="CP104013">
    <property type="protein sequence ID" value="UYP46298.1"/>
    <property type="molecule type" value="Genomic_DNA"/>
</dbReference>
<evidence type="ECO:0000313" key="2">
    <source>
        <dbReference type="Proteomes" id="UP001208689"/>
    </source>
</evidence>
<accession>A0ABY6HS06</accession>
<dbReference type="Proteomes" id="UP001208689">
    <property type="component" value="Chromosome"/>
</dbReference>
<organism evidence="1 2">
    <name type="scientific">Candidatus Lokiarchaeum ossiferum</name>
    <dbReference type="NCBI Taxonomy" id="2951803"/>
    <lineage>
        <taxon>Archaea</taxon>
        <taxon>Promethearchaeati</taxon>
        <taxon>Promethearchaeota</taxon>
        <taxon>Promethearchaeia</taxon>
        <taxon>Promethearchaeales</taxon>
        <taxon>Promethearchaeaceae</taxon>
        <taxon>Candidatus Lokiarchaeum</taxon>
    </lineage>
</organism>
<proteinExistence type="predicted"/>
<keyword evidence="2" id="KW-1185">Reference proteome</keyword>
<name>A0ABY6HS06_9ARCH</name>
<protein>
    <submittedName>
        <fullName evidence="1">Uncharacterized protein</fullName>
    </submittedName>
</protein>